<dbReference type="OrthoDB" id="3798261at2759"/>
<dbReference type="PROSITE" id="PS50181">
    <property type="entry name" value="FBOX"/>
    <property type="match status" value="1"/>
</dbReference>
<gene>
    <name evidence="2" type="ORF">BDV96DRAFT_666305</name>
</gene>
<dbReference type="EMBL" id="ML977335">
    <property type="protein sequence ID" value="KAF2111128.1"/>
    <property type="molecule type" value="Genomic_DNA"/>
</dbReference>
<sequence>MSLCNILVKSHPRTNVRPLAFFGTDPAALTAVSVGPCGNATLTGSACLVGGYCTASSNMTYRAPAPQQVLTPAWYPGGCAKSSGVVVEKSDSLPNIPVPGRALAVNGNSCWVSWSHSRLATTLDHLNRQLANLSNSSNTEINDAPSKTSHHLGTSEQYPTIEILGASPLLRPPRYNIPFATAYTSALYPRWRPTSETISTYGHLGKLPVELLWNICDLLPLPDLLNLRATNLHARHQVQSIPTFERIIRYCPQAIRGVMAIESSVPVTLPLLYSKLQRRNCEFCPELAQHIWLPTLSRICLTCSEDQPIPFTERGASGLLRLEGELLRNVPSFWFIGQNFTNGSVNVHVNGEHRLFDGPSAIVVARDRARKYSSGMFRQEGADIRKHVELNLPGSSYESELPPVMPRASMATIMAPWITSGGAELGLICALCQGIGQFTFDRSTYRLYTRKYFIEHLKNCRVRPLGPRMFLKNSACYGPGRLRLGGI</sequence>
<feature type="domain" description="F-box" evidence="1">
    <location>
        <begin position="201"/>
        <end position="247"/>
    </location>
</feature>
<evidence type="ECO:0000313" key="3">
    <source>
        <dbReference type="Proteomes" id="UP000799770"/>
    </source>
</evidence>
<evidence type="ECO:0000259" key="1">
    <source>
        <dbReference type="PROSITE" id="PS50181"/>
    </source>
</evidence>
<protein>
    <recommendedName>
        <fullName evidence="1">F-box domain-containing protein</fullName>
    </recommendedName>
</protein>
<name>A0A6A5YYD9_9PLEO</name>
<organism evidence="2 3">
    <name type="scientific">Lophiotrema nucula</name>
    <dbReference type="NCBI Taxonomy" id="690887"/>
    <lineage>
        <taxon>Eukaryota</taxon>
        <taxon>Fungi</taxon>
        <taxon>Dikarya</taxon>
        <taxon>Ascomycota</taxon>
        <taxon>Pezizomycotina</taxon>
        <taxon>Dothideomycetes</taxon>
        <taxon>Pleosporomycetidae</taxon>
        <taxon>Pleosporales</taxon>
        <taxon>Lophiotremataceae</taxon>
        <taxon>Lophiotrema</taxon>
    </lineage>
</organism>
<proteinExistence type="predicted"/>
<keyword evidence="3" id="KW-1185">Reference proteome</keyword>
<reference evidence="2" key="1">
    <citation type="journal article" date="2020" name="Stud. Mycol.">
        <title>101 Dothideomycetes genomes: a test case for predicting lifestyles and emergence of pathogens.</title>
        <authorList>
            <person name="Haridas S."/>
            <person name="Albert R."/>
            <person name="Binder M."/>
            <person name="Bloem J."/>
            <person name="Labutti K."/>
            <person name="Salamov A."/>
            <person name="Andreopoulos B."/>
            <person name="Baker S."/>
            <person name="Barry K."/>
            <person name="Bills G."/>
            <person name="Bluhm B."/>
            <person name="Cannon C."/>
            <person name="Castanera R."/>
            <person name="Culley D."/>
            <person name="Daum C."/>
            <person name="Ezra D."/>
            <person name="Gonzalez J."/>
            <person name="Henrissat B."/>
            <person name="Kuo A."/>
            <person name="Liang C."/>
            <person name="Lipzen A."/>
            <person name="Lutzoni F."/>
            <person name="Magnuson J."/>
            <person name="Mondo S."/>
            <person name="Nolan M."/>
            <person name="Ohm R."/>
            <person name="Pangilinan J."/>
            <person name="Park H.-J."/>
            <person name="Ramirez L."/>
            <person name="Alfaro M."/>
            <person name="Sun H."/>
            <person name="Tritt A."/>
            <person name="Yoshinaga Y."/>
            <person name="Zwiers L.-H."/>
            <person name="Turgeon B."/>
            <person name="Goodwin S."/>
            <person name="Spatafora J."/>
            <person name="Crous P."/>
            <person name="Grigoriev I."/>
        </authorList>
    </citation>
    <scope>NUCLEOTIDE SEQUENCE</scope>
    <source>
        <strain evidence="2">CBS 627.86</strain>
    </source>
</reference>
<dbReference type="AlphaFoldDB" id="A0A6A5YYD9"/>
<dbReference type="Proteomes" id="UP000799770">
    <property type="component" value="Unassembled WGS sequence"/>
</dbReference>
<dbReference type="InterPro" id="IPR001810">
    <property type="entry name" value="F-box_dom"/>
</dbReference>
<evidence type="ECO:0000313" key="2">
    <source>
        <dbReference type="EMBL" id="KAF2111128.1"/>
    </source>
</evidence>
<accession>A0A6A5YYD9</accession>